<comment type="caution">
    <text evidence="3">The sequence shown here is derived from an EMBL/GenBank/DDBJ whole genome shotgun (WGS) entry which is preliminary data.</text>
</comment>
<dbReference type="InterPro" id="IPR035089">
    <property type="entry name" value="Phage_sheath_subtilisin"/>
</dbReference>
<evidence type="ECO:0000256" key="1">
    <source>
        <dbReference type="ARBA" id="ARBA00008005"/>
    </source>
</evidence>
<feature type="domain" description="Tail sheath protein subtilisin-like" evidence="2">
    <location>
        <begin position="201"/>
        <end position="364"/>
    </location>
</feature>
<proteinExistence type="inferred from homology"/>
<sequence length="464" mass="49915">MNIDTTIPGRSAEFVDPDVSVALGSAGIIAVVGLFEKGDENTPYFARNANEALDLMGKDPAYPGSKIIPQIFKPDPENNNYGATSAILINAGTRAKASCILVDTTTPDPVTVMTLKVKGGTWGNDLTVTIASGSIAGKKVTIMNGTEILETWDNLADATAVYNKLKSHSSIIEEITAGDLTKTLKDVAASPFSGGSETAEPSTSDLSEALVEIQDESFDILIFTDLLDESYIPSVEQYLQDRFEADNASGTILAMDKDNTVSQARTLTLANDSVFILGLVYQTFIIGNTELNEAETAARYAGYVAGMNVSESPTNRVISDVTGLDKSFKSGSADEYALVDAGVTIFKLKNRKDNKFCVVSAVTTSQETDDSGKKLNEIVTARTLLFVTKYMDVSNWPGVTRSITALSGIANQLKQNLIDEKIVQDLTITLEKSTSDEQVLNLDIAIKVQDVIKHIHKRVKNIVG</sequence>
<dbReference type="Gene3D" id="3.30.1370.220">
    <property type="match status" value="1"/>
</dbReference>
<evidence type="ECO:0000259" key="2">
    <source>
        <dbReference type="Pfam" id="PF04984"/>
    </source>
</evidence>
<dbReference type="RefSeq" id="WP_276698540.1">
    <property type="nucleotide sequence ID" value="NZ_JADIIL010000014.1"/>
</dbReference>
<organism evidence="3 4">
    <name type="scientific">Methanobacterium formicicum</name>
    <dbReference type="NCBI Taxonomy" id="2162"/>
    <lineage>
        <taxon>Archaea</taxon>
        <taxon>Methanobacteriati</taxon>
        <taxon>Methanobacteriota</taxon>
        <taxon>Methanomada group</taxon>
        <taxon>Methanobacteria</taxon>
        <taxon>Methanobacteriales</taxon>
        <taxon>Methanobacteriaceae</taxon>
        <taxon>Methanobacterium</taxon>
    </lineage>
</organism>
<name>A0A843AG39_METFO</name>
<dbReference type="EMBL" id="JADIIL010000014">
    <property type="protein sequence ID" value="MBF4474532.1"/>
    <property type="molecule type" value="Genomic_DNA"/>
</dbReference>
<dbReference type="AlphaFoldDB" id="A0A843AG39"/>
<accession>A0A843AG39</accession>
<protein>
    <submittedName>
        <fullName evidence="3">Phage tail sheath subtilisin-like domain-containing protein</fullName>
    </submittedName>
</protein>
<dbReference type="Gene3D" id="3.40.50.11790">
    <property type="match status" value="1"/>
</dbReference>
<evidence type="ECO:0000313" key="3">
    <source>
        <dbReference type="EMBL" id="MBF4474532.1"/>
    </source>
</evidence>
<evidence type="ECO:0000313" key="4">
    <source>
        <dbReference type="Proteomes" id="UP000606900"/>
    </source>
</evidence>
<gene>
    <name evidence="3" type="ORF">ISP06_03545</name>
</gene>
<reference evidence="3" key="1">
    <citation type="submission" date="2020-10" db="EMBL/GenBank/DDBJ databases">
        <title>Dehalococcoides mccartyi of a TCE/Cr reducing biochatode.</title>
        <authorList>
            <person name="Matturro B."/>
        </authorList>
    </citation>
    <scope>NUCLEOTIDE SEQUENCE</scope>
    <source>
        <strain evidence="3">Bin2</strain>
    </source>
</reference>
<comment type="similarity">
    <text evidence="1">Belongs to the myoviridae tail sheath protein family.</text>
</comment>
<dbReference type="Proteomes" id="UP000606900">
    <property type="component" value="Unassembled WGS sequence"/>
</dbReference>
<dbReference type="Pfam" id="PF04984">
    <property type="entry name" value="Phage_sheath_1"/>
    <property type="match status" value="1"/>
</dbReference>